<organism evidence="2 3">
    <name type="scientific">Niabella ginsengisoli</name>
    <dbReference type="NCBI Taxonomy" id="522298"/>
    <lineage>
        <taxon>Bacteria</taxon>
        <taxon>Pseudomonadati</taxon>
        <taxon>Bacteroidota</taxon>
        <taxon>Chitinophagia</taxon>
        <taxon>Chitinophagales</taxon>
        <taxon>Chitinophagaceae</taxon>
        <taxon>Niabella</taxon>
    </lineage>
</organism>
<evidence type="ECO:0000256" key="1">
    <source>
        <dbReference type="SAM" id="MobiDB-lite"/>
    </source>
</evidence>
<keyword evidence="3" id="KW-1185">Reference proteome</keyword>
<comment type="caution">
    <text evidence="2">The sequence shown here is derived from an EMBL/GenBank/DDBJ whole genome shotgun (WGS) entry which is preliminary data.</text>
</comment>
<dbReference type="EMBL" id="JAKWBL010000004">
    <property type="protein sequence ID" value="MCH5600175.1"/>
    <property type="molecule type" value="Genomic_DNA"/>
</dbReference>
<feature type="compositionally biased region" description="Basic and acidic residues" evidence="1">
    <location>
        <begin position="77"/>
        <end position="94"/>
    </location>
</feature>
<sequence length="217" mass="24174">MSEIKLPRLLQAAKEFNIGQDTLVEFLVGKGFSKDDLKPSTKLSEAMYVALQQGFQSDKAAKLKSDKVDLPKGVGGESKKRKEDEEPLQKKEPVIEPVVEQPPVAEPVEEIKEPSQPEPQSQPEPEPQPEPQPEPEVKVEEPQPVEPVVPAQEEPKKEDNIIKASAPGIEGPKILDKIDLSALEKSTRPKKPSPQVTEQKPVVVKEKEPPFRHLCRR</sequence>
<name>A0ABS9SP87_9BACT</name>
<dbReference type="RefSeq" id="WP_240832185.1">
    <property type="nucleotide sequence ID" value="NZ_JAKWBL010000004.1"/>
</dbReference>
<gene>
    <name evidence="2" type="ORF">MKP09_20760</name>
</gene>
<evidence type="ECO:0000313" key="2">
    <source>
        <dbReference type="EMBL" id="MCH5600175.1"/>
    </source>
</evidence>
<proteinExistence type="predicted"/>
<accession>A0ABS9SP87</accession>
<feature type="region of interest" description="Disordered" evidence="1">
    <location>
        <begin position="60"/>
        <end position="217"/>
    </location>
</feature>
<dbReference type="Proteomes" id="UP001202248">
    <property type="component" value="Unassembled WGS sequence"/>
</dbReference>
<protein>
    <recommendedName>
        <fullName evidence="4">Translation initiation factor IF-2</fullName>
    </recommendedName>
</protein>
<evidence type="ECO:0008006" key="4">
    <source>
        <dbReference type="Google" id="ProtNLM"/>
    </source>
</evidence>
<evidence type="ECO:0000313" key="3">
    <source>
        <dbReference type="Proteomes" id="UP001202248"/>
    </source>
</evidence>
<feature type="compositionally biased region" description="Pro residues" evidence="1">
    <location>
        <begin position="116"/>
        <end position="134"/>
    </location>
</feature>
<reference evidence="2 3" key="1">
    <citation type="submission" date="2022-02" db="EMBL/GenBank/DDBJ databases">
        <authorList>
            <person name="Min J."/>
        </authorList>
    </citation>
    <scope>NUCLEOTIDE SEQUENCE [LARGE SCALE GENOMIC DNA]</scope>
    <source>
        <strain evidence="2 3">GR10-1</strain>
    </source>
</reference>
<feature type="compositionally biased region" description="Basic and acidic residues" evidence="1">
    <location>
        <begin position="60"/>
        <end position="70"/>
    </location>
</feature>